<sequence>VYLLLAPVSSGFTCLLIVARTPPRLVFAIARKCLETVAPTTEQRLPREISPSQAVGIQAKVSDNFSFPYSTTPASATSLPALRLQRETAYTSMPAHHLSCAHPRKKDLPCGVSSWCVARCDSCGAAMTQMLADSDFTVLHAMITEEYASRVGQASQPRVAHTISGLPRVFFSLNAASSHKWFTCLLTVRRTRPELVFVIPRKCLEAVTPTTDRPTTTEGNISEPGRRHPSFSVVRLCASTSARNCSPRCTRAPVLIRAYTQEGAAVSRFELIPGPL</sequence>
<reference evidence="1 2" key="1">
    <citation type="journal article" date="2023" name="Arcadia Sci">
        <title>De novo assembly of a long-read Amblyomma americanum tick genome.</title>
        <authorList>
            <person name="Chou S."/>
            <person name="Poskanzer K.E."/>
            <person name="Rollins M."/>
            <person name="Thuy-Boun P.S."/>
        </authorList>
    </citation>
    <scope>NUCLEOTIDE SEQUENCE [LARGE SCALE GENOMIC DNA]</scope>
    <source>
        <strain evidence="1">F_SG_1</strain>
        <tissue evidence="1">Salivary glands</tissue>
    </source>
</reference>
<evidence type="ECO:0000313" key="1">
    <source>
        <dbReference type="EMBL" id="KAK8775570.1"/>
    </source>
</evidence>
<feature type="non-terminal residue" evidence="1">
    <location>
        <position position="1"/>
    </location>
</feature>
<dbReference type="EMBL" id="JARKHS020013936">
    <property type="protein sequence ID" value="KAK8775570.1"/>
    <property type="molecule type" value="Genomic_DNA"/>
</dbReference>
<comment type="caution">
    <text evidence="1">The sequence shown here is derived from an EMBL/GenBank/DDBJ whole genome shotgun (WGS) entry which is preliminary data.</text>
</comment>
<accession>A0AAQ4ELJ7</accession>
<keyword evidence="2" id="KW-1185">Reference proteome</keyword>
<gene>
    <name evidence="1" type="ORF">V5799_031076</name>
</gene>
<protein>
    <submittedName>
        <fullName evidence="1">Uncharacterized protein</fullName>
    </submittedName>
</protein>
<proteinExistence type="predicted"/>
<dbReference type="AlphaFoldDB" id="A0AAQ4ELJ7"/>
<organism evidence="1 2">
    <name type="scientific">Amblyomma americanum</name>
    <name type="common">Lone star tick</name>
    <dbReference type="NCBI Taxonomy" id="6943"/>
    <lineage>
        <taxon>Eukaryota</taxon>
        <taxon>Metazoa</taxon>
        <taxon>Ecdysozoa</taxon>
        <taxon>Arthropoda</taxon>
        <taxon>Chelicerata</taxon>
        <taxon>Arachnida</taxon>
        <taxon>Acari</taxon>
        <taxon>Parasitiformes</taxon>
        <taxon>Ixodida</taxon>
        <taxon>Ixodoidea</taxon>
        <taxon>Ixodidae</taxon>
        <taxon>Amblyomminae</taxon>
        <taxon>Amblyomma</taxon>
    </lineage>
</organism>
<name>A0AAQ4ELJ7_AMBAM</name>
<dbReference type="Proteomes" id="UP001321473">
    <property type="component" value="Unassembled WGS sequence"/>
</dbReference>
<evidence type="ECO:0000313" key="2">
    <source>
        <dbReference type="Proteomes" id="UP001321473"/>
    </source>
</evidence>